<organism evidence="2 3">
    <name type="scientific">Molorchus minor</name>
    <dbReference type="NCBI Taxonomy" id="1323400"/>
    <lineage>
        <taxon>Eukaryota</taxon>
        <taxon>Metazoa</taxon>
        <taxon>Ecdysozoa</taxon>
        <taxon>Arthropoda</taxon>
        <taxon>Hexapoda</taxon>
        <taxon>Insecta</taxon>
        <taxon>Pterygota</taxon>
        <taxon>Neoptera</taxon>
        <taxon>Endopterygota</taxon>
        <taxon>Coleoptera</taxon>
        <taxon>Polyphaga</taxon>
        <taxon>Cucujiformia</taxon>
        <taxon>Chrysomeloidea</taxon>
        <taxon>Cerambycidae</taxon>
        <taxon>Lamiinae</taxon>
        <taxon>Monochamini</taxon>
        <taxon>Molorchus</taxon>
    </lineage>
</organism>
<protein>
    <recommendedName>
        <fullName evidence="4">Armadillo repeat-containing protein 2</fullName>
    </recommendedName>
</protein>
<feature type="compositionally biased region" description="Polar residues" evidence="1">
    <location>
        <begin position="150"/>
        <end position="164"/>
    </location>
</feature>
<dbReference type="Proteomes" id="UP001162164">
    <property type="component" value="Unassembled WGS sequence"/>
</dbReference>
<dbReference type="PANTHER" id="PTHR21356">
    <property type="entry name" value="ARMADILLO REPEAT CONTAINING 2"/>
    <property type="match status" value="1"/>
</dbReference>
<dbReference type="SUPFAM" id="SSF48371">
    <property type="entry name" value="ARM repeat"/>
    <property type="match status" value="1"/>
</dbReference>
<gene>
    <name evidence="2" type="ORF">NQ317_000249</name>
</gene>
<proteinExistence type="predicted"/>
<evidence type="ECO:0000313" key="3">
    <source>
        <dbReference type="Proteomes" id="UP001162164"/>
    </source>
</evidence>
<dbReference type="InterPro" id="IPR038905">
    <property type="entry name" value="ARMC2"/>
</dbReference>
<name>A0ABQ9JBJ8_9CUCU</name>
<dbReference type="InterPro" id="IPR016024">
    <property type="entry name" value="ARM-type_fold"/>
</dbReference>
<dbReference type="PANTHER" id="PTHR21356:SF1">
    <property type="entry name" value="ARMADILLO REPEAT-CONTAINING PROTEIN 2"/>
    <property type="match status" value="1"/>
</dbReference>
<reference evidence="2" key="1">
    <citation type="journal article" date="2023" name="Insect Mol. Biol.">
        <title>Genome sequencing provides insights into the evolution of gene families encoding plant cell wall-degrading enzymes in longhorned beetles.</title>
        <authorList>
            <person name="Shin N.R."/>
            <person name="Okamura Y."/>
            <person name="Kirsch R."/>
            <person name="Pauchet Y."/>
        </authorList>
    </citation>
    <scope>NUCLEOTIDE SEQUENCE</scope>
    <source>
        <strain evidence="2">MMC_N1</strain>
    </source>
</reference>
<dbReference type="Gene3D" id="1.25.10.10">
    <property type="entry name" value="Leucine-rich Repeat Variant"/>
    <property type="match status" value="2"/>
</dbReference>
<dbReference type="InterPro" id="IPR011989">
    <property type="entry name" value="ARM-like"/>
</dbReference>
<evidence type="ECO:0000313" key="2">
    <source>
        <dbReference type="EMBL" id="KAJ8975565.1"/>
    </source>
</evidence>
<dbReference type="EMBL" id="JAPWTJ010000802">
    <property type="protein sequence ID" value="KAJ8975565.1"/>
    <property type="molecule type" value="Genomic_DNA"/>
</dbReference>
<feature type="region of interest" description="Disordered" evidence="1">
    <location>
        <begin position="135"/>
        <end position="164"/>
    </location>
</feature>
<keyword evidence="3" id="KW-1185">Reference proteome</keyword>
<accession>A0ABQ9JBJ8</accession>
<comment type="caution">
    <text evidence="2">The sequence shown here is derived from an EMBL/GenBank/DDBJ whole genome shotgun (WGS) entry which is preliminary data.</text>
</comment>
<feature type="compositionally biased region" description="Basic and acidic residues" evidence="1">
    <location>
        <begin position="135"/>
        <end position="147"/>
    </location>
</feature>
<evidence type="ECO:0000256" key="1">
    <source>
        <dbReference type="SAM" id="MobiDB-lite"/>
    </source>
</evidence>
<sequence length="750" mass="86550">MALLQSRNQVPTSLRRDTLNKNFHMPLDTCWESIVNMPSLRYLQNETDLPTTPPDNNMVLTPNMITKKLTPRTKIINKPIKHQRSNSLSEINDTIFNIAIKESHKVKLPSLEQCRPLQKRKIFKTTTSLDNLPEEREIPADEPRVPETRNAFSSPQERTDFSQSDCMFGRPSLKQKNLSQCLLLGPQNLENIFDNKQIIENSQTLFLNTGYFSSQLYNAKLTNKISTSILANENKIRTVEDVLRDLNEENGIDYNENRIIHLVGEIYDKSQSECILINIAKVILINYSWMPWGGQAHSMMQKPVKQKSVFPEQTNHALYQLTSALRNLVSEELIYDSFINCGTINQLFQTLEVFASDIDIVANISRTMSIISTNECCCDNIMEFNNIYKIFILLFNKYPGNEEIIIRLTYTLGNIVAKIDDTRKKFFYEDGSIECLLHLWKIYLERTLQNCSLKLEQNDDFDSNPEDVMIKIIRVIANLVINPDIGKALNEKHGNRLISEVLIVLISNPFKKNEELVLSILSTLNNLSYYFTSELELDIFNVKQIDIVEATTEFTKSKNKECVIETMRILGNLSRSKITRNYILESEIFETLIKLLNKADLTLLKTTIGVFVNLMSDNRSRMLFKNSKGIPKVITILKDFCENDWLLGNLYVNCSGIIALTPLIYMNCYLKIRHEEKLFGIQEQNQDNNDIYGSQEYLIWEEFASVATNLLEKIEYFLDTFDQINIENSNTEMKETITIDNSSNLSFAAW</sequence>
<evidence type="ECO:0008006" key="4">
    <source>
        <dbReference type="Google" id="ProtNLM"/>
    </source>
</evidence>